<sequence>MVQFVWNYIVPFFTSIQFFMTIIPVNYPSFWGEYSGMPSDVYQMMKLLKAQKGIEQ</sequence>
<name>A0A917AU63_9BACI</name>
<accession>A0A917AU63</accession>
<reference evidence="2" key="2">
    <citation type="submission" date="2020-09" db="EMBL/GenBank/DDBJ databases">
        <authorList>
            <person name="Sun Q."/>
            <person name="Zhou Y."/>
        </authorList>
    </citation>
    <scope>NUCLEOTIDE SEQUENCE</scope>
    <source>
        <strain evidence="2">CGMCC 1.12698</strain>
    </source>
</reference>
<dbReference type="Proteomes" id="UP000605259">
    <property type="component" value="Unassembled WGS sequence"/>
</dbReference>
<comment type="caution">
    <text evidence="2">The sequence shown here is derived from an EMBL/GenBank/DDBJ whole genome shotgun (WGS) entry which is preliminary data.</text>
</comment>
<evidence type="ECO:0000313" key="2">
    <source>
        <dbReference type="EMBL" id="GGE70075.1"/>
    </source>
</evidence>
<evidence type="ECO:0000256" key="1">
    <source>
        <dbReference type="SAM" id="Phobius"/>
    </source>
</evidence>
<gene>
    <name evidence="2" type="ORF">GCM10007140_20070</name>
</gene>
<protein>
    <submittedName>
        <fullName evidence="2">Uncharacterized protein</fullName>
    </submittedName>
</protein>
<keyword evidence="1" id="KW-0472">Membrane</keyword>
<dbReference type="AlphaFoldDB" id="A0A917AU63"/>
<keyword evidence="1" id="KW-1133">Transmembrane helix</keyword>
<dbReference type="RefSeq" id="WP_188388225.1">
    <property type="nucleotide sequence ID" value="NZ_BMFK01000001.1"/>
</dbReference>
<keyword evidence="3" id="KW-1185">Reference proteome</keyword>
<reference evidence="2" key="1">
    <citation type="journal article" date="2014" name="Int. J. Syst. Evol. Microbiol.">
        <title>Complete genome sequence of Corynebacterium casei LMG S-19264T (=DSM 44701T), isolated from a smear-ripened cheese.</title>
        <authorList>
            <consortium name="US DOE Joint Genome Institute (JGI-PGF)"/>
            <person name="Walter F."/>
            <person name="Albersmeier A."/>
            <person name="Kalinowski J."/>
            <person name="Ruckert C."/>
        </authorList>
    </citation>
    <scope>NUCLEOTIDE SEQUENCE</scope>
    <source>
        <strain evidence="2">CGMCC 1.12698</strain>
    </source>
</reference>
<keyword evidence="1" id="KW-0812">Transmembrane</keyword>
<organism evidence="2 3">
    <name type="scientific">Priestia taiwanensis</name>
    <dbReference type="NCBI Taxonomy" id="1347902"/>
    <lineage>
        <taxon>Bacteria</taxon>
        <taxon>Bacillati</taxon>
        <taxon>Bacillota</taxon>
        <taxon>Bacilli</taxon>
        <taxon>Bacillales</taxon>
        <taxon>Bacillaceae</taxon>
        <taxon>Priestia</taxon>
    </lineage>
</organism>
<feature type="transmembrane region" description="Helical" evidence="1">
    <location>
        <begin position="6"/>
        <end position="27"/>
    </location>
</feature>
<evidence type="ECO:0000313" key="3">
    <source>
        <dbReference type="Proteomes" id="UP000605259"/>
    </source>
</evidence>
<dbReference type="EMBL" id="BMFK01000001">
    <property type="protein sequence ID" value="GGE70075.1"/>
    <property type="molecule type" value="Genomic_DNA"/>
</dbReference>
<proteinExistence type="predicted"/>